<feature type="region of interest" description="Disordered" evidence="1">
    <location>
        <begin position="359"/>
        <end position="379"/>
    </location>
</feature>
<dbReference type="InterPro" id="IPR011990">
    <property type="entry name" value="TPR-like_helical_dom_sf"/>
</dbReference>
<protein>
    <recommendedName>
        <fullName evidence="2">Cyclic nucleotide-binding domain-containing protein</fullName>
    </recommendedName>
</protein>
<dbReference type="SUPFAM" id="SSF48452">
    <property type="entry name" value="TPR-like"/>
    <property type="match status" value="1"/>
</dbReference>
<feature type="region of interest" description="Disordered" evidence="1">
    <location>
        <begin position="44"/>
        <end position="63"/>
    </location>
</feature>
<evidence type="ECO:0000313" key="4">
    <source>
        <dbReference type="Proteomes" id="UP001295684"/>
    </source>
</evidence>
<dbReference type="PROSITE" id="PS50042">
    <property type="entry name" value="CNMP_BINDING_3"/>
    <property type="match status" value="1"/>
</dbReference>
<feature type="domain" description="Cyclic nucleotide-binding" evidence="2">
    <location>
        <begin position="626"/>
        <end position="670"/>
    </location>
</feature>
<gene>
    <name evidence="3" type="ORF">ECRASSUSDP1_LOCUS2057</name>
</gene>
<name>A0AAD1X6L1_EUPCR</name>
<dbReference type="Gene3D" id="2.60.120.10">
    <property type="entry name" value="Jelly Rolls"/>
    <property type="match status" value="1"/>
</dbReference>
<proteinExistence type="predicted"/>
<sequence length="693" mass="80244">MQRIKPLNYWNTKRNSLNKMNRLNTYSSLGRNQRLKYKMKEFSKESFQKRHSKRHGSLGKSSPTLPVKTVMSTLCLKKGPKKVSRAKNYLHGILQAHPKEHEEAAQLKVNFPIPEINIEPRKDDSGEKGIQFWFKRGKEISEKEAIEPAMDAYIQGLMVDGSHWQSYHNLGCCAKDLGKNLTSMRYFEAAHKINPSGVFTIYALVIMELRLGNLNMSMKYIQKLKIIHEKSDEFHFHSKMSRKTPDVCDIIRKSQQGKTNSLDEEQWTNLIYFEALCRKINGDLTQANDLYHKFAEKVKIKEKALVVKYTIGLLLIPTLEERSEVSTFVENLNDILDLYNISNESSKINHFMSLIPRLNKPSPNSLKKRDKSKKQSSMVKQRAINFEDSKCRELLPKILRSQPLSILNSMELRVFTNDVVFTENKKVYIIIYGDVILKKFEYSTFPNKIMALLKRGDVIGSKYEPQTTTFDSWAIARAPTLVAVFSRERFSQVWDSYQTKVRLVLQPHLKCNELLKHCSELTLFHIYNCMQVVNFPKGSLVLPQSKKSKFNTTFKVFYDEFKRKRIGMKKWENQGLQSQACASPLFWTLPAQPKEFESNTPVKRFIGHKDTTEEKFEQHIFDQEPEGIYIIQEGTCKILSAHPSSCEDGIKPFSLKTLIKGDFFGESEIFKIPDLSYYGHIYVSQGKLCIANL</sequence>
<dbReference type="SUPFAM" id="SSF51206">
    <property type="entry name" value="cAMP-binding domain-like"/>
    <property type="match status" value="2"/>
</dbReference>
<evidence type="ECO:0000313" key="3">
    <source>
        <dbReference type="EMBL" id="CAI2360752.1"/>
    </source>
</evidence>
<dbReference type="AlphaFoldDB" id="A0AAD1X6L1"/>
<dbReference type="Proteomes" id="UP001295684">
    <property type="component" value="Unassembled WGS sequence"/>
</dbReference>
<dbReference type="Gene3D" id="1.25.40.10">
    <property type="entry name" value="Tetratricopeptide repeat domain"/>
    <property type="match status" value="1"/>
</dbReference>
<dbReference type="InterPro" id="IPR000595">
    <property type="entry name" value="cNMP-bd_dom"/>
</dbReference>
<dbReference type="InterPro" id="IPR018490">
    <property type="entry name" value="cNMP-bd_dom_sf"/>
</dbReference>
<comment type="caution">
    <text evidence="3">The sequence shown here is derived from an EMBL/GenBank/DDBJ whole genome shotgun (WGS) entry which is preliminary data.</text>
</comment>
<evidence type="ECO:0000259" key="2">
    <source>
        <dbReference type="PROSITE" id="PS50042"/>
    </source>
</evidence>
<evidence type="ECO:0000256" key="1">
    <source>
        <dbReference type="SAM" id="MobiDB-lite"/>
    </source>
</evidence>
<reference evidence="3" key="1">
    <citation type="submission" date="2023-07" db="EMBL/GenBank/DDBJ databases">
        <authorList>
            <consortium name="AG Swart"/>
            <person name="Singh M."/>
            <person name="Singh A."/>
            <person name="Seah K."/>
            <person name="Emmerich C."/>
        </authorList>
    </citation>
    <scope>NUCLEOTIDE SEQUENCE</scope>
    <source>
        <strain evidence="3">DP1</strain>
    </source>
</reference>
<keyword evidence="4" id="KW-1185">Reference proteome</keyword>
<dbReference type="EMBL" id="CAMPGE010001948">
    <property type="protein sequence ID" value="CAI2360752.1"/>
    <property type="molecule type" value="Genomic_DNA"/>
</dbReference>
<organism evidence="3 4">
    <name type="scientific">Euplotes crassus</name>
    <dbReference type="NCBI Taxonomy" id="5936"/>
    <lineage>
        <taxon>Eukaryota</taxon>
        <taxon>Sar</taxon>
        <taxon>Alveolata</taxon>
        <taxon>Ciliophora</taxon>
        <taxon>Intramacronucleata</taxon>
        <taxon>Spirotrichea</taxon>
        <taxon>Hypotrichia</taxon>
        <taxon>Euplotida</taxon>
        <taxon>Euplotidae</taxon>
        <taxon>Moneuplotes</taxon>
    </lineage>
</organism>
<accession>A0AAD1X6L1</accession>
<dbReference type="InterPro" id="IPR014710">
    <property type="entry name" value="RmlC-like_jellyroll"/>
</dbReference>